<proteinExistence type="predicted"/>
<keyword evidence="2" id="KW-1185">Reference proteome</keyword>
<name>A0A564YA60_HYMDI</name>
<evidence type="ECO:0000313" key="2">
    <source>
        <dbReference type="Proteomes" id="UP000321570"/>
    </source>
</evidence>
<dbReference type="Proteomes" id="UP000321570">
    <property type="component" value="Unassembled WGS sequence"/>
</dbReference>
<dbReference type="AlphaFoldDB" id="A0A564YA60"/>
<accession>A0A564YA60</accession>
<gene>
    <name evidence="1" type="ORF">WMSIL1_LOCUS3683</name>
</gene>
<sequence length="146" mass="17183">MLTDMTLTRYYAELDQLKAELDKLHFSEENHNYFFEDKWWKSSFCNSHSLESVGAYVKKLTKNQRLTSRGRNRENAEKSSQFVPLGDVTDYIRKYNDRKLIKYTSDYLSIGSAFSCDTSNHTDNQYKSPIKTKNCVLEIPEIEEIQ</sequence>
<evidence type="ECO:0000313" key="1">
    <source>
        <dbReference type="EMBL" id="VUZ43648.1"/>
    </source>
</evidence>
<protein>
    <submittedName>
        <fullName evidence="1">Uncharacterized protein</fullName>
    </submittedName>
</protein>
<reference evidence="1 2" key="1">
    <citation type="submission" date="2019-07" db="EMBL/GenBank/DDBJ databases">
        <authorList>
            <person name="Jastrzebski P J."/>
            <person name="Paukszto L."/>
            <person name="Jastrzebski P J."/>
        </authorList>
    </citation>
    <scope>NUCLEOTIDE SEQUENCE [LARGE SCALE GENOMIC DNA]</scope>
    <source>
        <strain evidence="1 2">WMS-il1</strain>
    </source>
</reference>
<dbReference type="EMBL" id="CABIJS010000111">
    <property type="protein sequence ID" value="VUZ43648.1"/>
    <property type="molecule type" value="Genomic_DNA"/>
</dbReference>
<organism evidence="1 2">
    <name type="scientific">Hymenolepis diminuta</name>
    <name type="common">Rat tapeworm</name>
    <dbReference type="NCBI Taxonomy" id="6216"/>
    <lineage>
        <taxon>Eukaryota</taxon>
        <taxon>Metazoa</taxon>
        <taxon>Spiralia</taxon>
        <taxon>Lophotrochozoa</taxon>
        <taxon>Platyhelminthes</taxon>
        <taxon>Cestoda</taxon>
        <taxon>Eucestoda</taxon>
        <taxon>Cyclophyllidea</taxon>
        <taxon>Hymenolepididae</taxon>
        <taxon>Hymenolepis</taxon>
    </lineage>
</organism>